<comment type="cofactor">
    <cofactor evidence="2">
        <name>Fe(2+)</name>
        <dbReference type="ChEBI" id="CHEBI:29033"/>
    </cofactor>
    <text evidence="2">Binds 1 Fe(2+) ion.</text>
</comment>
<evidence type="ECO:0000256" key="2">
    <source>
        <dbReference type="HAMAP-Rule" id="MF_00163"/>
    </source>
</evidence>
<accession>A0A1F2WGG0</accession>
<dbReference type="Proteomes" id="UP000177876">
    <property type="component" value="Unassembled WGS sequence"/>
</dbReference>
<gene>
    <name evidence="2" type="primary">def</name>
    <name evidence="3" type="ORF">A2Y75_04320</name>
</gene>
<sequence>MAVLPIRVFGDPVLKERCPEVSTTGEELEQQIRNLIDSLPRPGGAGLSANQIGIIKRIFIYDNEGEIEVCINPRIISSSEEEVEDVEGCLSLPGVGVPVSRHSALELEYIDRAGEKLRIKAEGWTARVLQHELDHLDGTLILDRTDRASRIEALETIENGLPHDVTGEGPGL</sequence>
<dbReference type="InterPro" id="IPR023635">
    <property type="entry name" value="Peptide_deformylase"/>
</dbReference>
<comment type="function">
    <text evidence="2">Removes the formyl group from the N-terminal Met of newly synthesized proteins. Requires at least a dipeptide for an efficient rate of reaction. N-terminal L-methionine is a prerequisite for activity but the enzyme has broad specificity at other positions.</text>
</comment>
<feature type="active site" evidence="2">
    <location>
        <position position="132"/>
    </location>
</feature>
<feature type="binding site" evidence="2">
    <location>
        <position position="89"/>
    </location>
    <ligand>
        <name>Fe cation</name>
        <dbReference type="ChEBI" id="CHEBI:24875"/>
    </ligand>
</feature>
<dbReference type="PRINTS" id="PR01576">
    <property type="entry name" value="PDEFORMYLASE"/>
</dbReference>
<reference evidence="3 4" key="1">
    <citation type="journal article" date="2016" name="Nat. Commun.">
        <title>Thousands of microbial genomes shed light on interconnected biogeochemical processes in an aquifer system.</title>
        <authorList>
            <person name="Anantharaman K."/>
            <person name="Brown C.T."/>
            <person name="Hug L.A."/>
            <person name="Sharon I."/>
            <person name="Castelle C.J."/>
            <person name="Probst A.J."/>
            <person name="Thomas B.C."/>
            <person name="Singh A."/>
            <person name="Wilkins M.J."/>
            <person name="Karaoz U."/>
            <person name="Brodie E.L."/>
            <person name="Williams K.H."/>
            <person name="Hubbard S.S."/>
            <person name="Banfield J.F."/>
        </authorList>
    </citation>
    <scope>NUCLEOTIDE SEQUENCE [LARGE SCALE GENOMIC DNA]</scope>
</reference>
<dbReference type="HAMAP" id="MF_00163">
    <property type="entry name" value="Pep_deformylase"/>
    <property type="match status" value="1"/>
</dbReference>
<organism evidence="3 4">
    <name type="scientific">Candidatus Solincola sediminis</name>
    <dbReference type="NCBI Taxonomy" id="1797199"/>
    <lineage>
        <taxon>Bacteria</taxon>
        <taxon>Bacillati</taxon>
        <taxon>Actinomycetota</taxon>
        <taxon>Candidatus Geothermincolia</taxon>
        <taxon>Candidatus Geothermincolales</taxon>
        <taxon>Candidatus Geothermincolaceae</taxon>
        <taxon>Candidatus Solincola</taxon>
    </lineage>
</organism>
<protein>
    <recommendedName>
        <fullName evidence="2">Peptide deformylase</fullName>
        <shortName evidence="2">PDF</shortName>
        <ecNumber evidence="2">3.5.1.88</ecNumber>
    </recommendedName>
    <alternativeName>
        <fullName evidence="2">Polypeptide deformylase</fullName>
    </alternativeName>
</protein>
<comment type="caution">
    <text evidence="3">The sequence shown here is derived from an EMBL/GenBank/DDBJ whole genome shotgun (WGS) entry which is preliminary data.</text>
</comment>
<dbReference type="PIRSF" id="PIRSF004749">
    <property type="entry name" value="Pep_def"/>
    <property type="match status" value="1"/>
</dbReference>
<evidence type="ECO:0000313" key="4">
    <source>
        <dbReference type="Proteomes" id="UP000177876"/>
    </source>
</evidence>
<keyword evidence="2" id="KW-0378">Hydrolase</keyword>
<dbReference type="PANTHER" id="PTHR10458">
    <property type="entry name" value="PEPTIDE DEFORMYLASE"/>
    <property type="match status" value="1"/>
</dbReference>
<dbReference type="NCBIfam" id="TIGR00079">
    <property type="entry name" value="pept_deformyl"/>
    <property type="match status" value="1"/>
</dbReference>
<dbReference type="Pfam" id="PF01327">
    <property type="entry name" value="Pep_deformylase"/>
    <property type="match status" value="1"/>
</dbReference>
<comment type="similarity">
    <text evidence="1 2">Belongs to the polypeptide deformylase family.</text>
</comment>
<evidence type="ECO:0000256" key="1">
    <source>
        <dbReference type="ARBA" id="ARBA00010759"/>
    </source>
</evidence>
<dbReference type="InterPro" id="IPR036821">
    <property type="entry name" value="Peptide_deformylase_sf"/>
</dbReference>
<dbReference type="NCBIfam" id="NF001159">
    <property type="entry name" value="PRK00150.1-3"/>
    <property type="match status" value="1"/>
</dbReference>
<feature type="binding site" evidence="2">
    <location>
        <position position="135"/>
    </location>
    <ligand>
        <name>Fe cation</name>
        <dbReference type="ChEBI" id="CHEBI:24875"/>
    </ligand>
</feature>
<dbReference type="CDD" id="cd00487">
    <property type="entry name" value="Pep_deformylase"/>
    <property type="match status" value="1"/>
</dbReference>
<proteinExistence type="inferred from homology"/>
<dbReference type="EC" id="3.5.1.88" evidence="2"/>
<dbReference type="GO" id="GO:0046872">
    <property type="term" value="F:metal ion binding"/>
    <property type="evidence" value="ECO:0007669"/>
    <property type="project" value="UniProtKB-KW"/>
</dbReference>
<keyword evidence="2" id="KW-0479">Metal-binding</keyword>
<dbReference type="Gene3D" id="3.90.45.10">
    <property type="entry name" value="Peptide deformylase"/>
    <property type="match status" value="1"/>
</dbReference>
<dbReference type="STRING" id="1797197.A2Y75_04320"/>
<dbReference type="GO" id="GO:0042586">
    <property type="term" value="F:peptide deformylase activity"/>
    <property type="evidence" value="ECO:0007669"/>
    <property type="project" value="UniProtKB-UniRule"/>
</dbReference>
<keyword evidence="2" id="KW-0408">Iron</keyword>
<evidence type="ECO:0000313" key="3">
    <source>
        <dbReference type="EMBL" id="OFW55952.1"/>
    </source>
</evidence>
<comment type="catalytic activity">
    <reaction evidence="2">
        <text>N-terminal N-formyl-L-methionyl-[peptide] + H2O = N-terminal L-methionyl-[peptide] + formate</text>
        <dbReference type="Rhea" id="RHEA:24420"/>
        <dbReference type="Rhea" id="RHEA-COMP:10639"/>
        <dbReference type="Rhea" id="RHEA-COMP:10640"/>
        <dbReference type="ChEBI" id="CHEBI:15377"/>
        <dbReference type="ChEBI" id="CHEBI:15740"/>
        <dbReference type="ChEBI" id="CHEBI:49298"/>
        <dbReference type="ChEBI" id="CHEBI:64731"/>
        <dbReference type="EC" id="3.5.1.88"/>
    </reaction>
</comment>
<dbReference type="PANTHER" id="PTHR10458:SF22">
    <property type="entry name" value="PEPTIDE DEFORMYLASE"/>
    <property type="match status" value="1"/>
</dbReference>
<dbReference type="AlphaFoldDB" id="A0A1F2WGG0"/>
<keyword evidence="2" id="KW-0648">Protein biosynthesis</keyword>
<feature type="binding site" evidence="2">
    <location>
        <position position="131"/>
    </location>
    <ligand>
        <name>Fe cation</name>
        <dbReference type="ChEBI" id="CHEBI:24875"/>
    </ligand>
</feature>
<name>A0A1F2WGG0_9ACTN</name>
<dbReference type="GO" id="GO:0006412">
    <property type="term" value="P:translation"/>
    <property type="evidence" value="ECO:0007669"/>
    <property type="project" value="UniProtKB-UniRule"/>
</dbReference>
<dbReference type="EMBL" id="MELK01000050">
    <property type="protein sequence ID" value="OFW55952.1"/>
    <property type="molecule type" value="Genomic_DNA"/>
</dbReference>
<dbReference type="SUPFAM" id="SSF56420">
    <property type="entry name" value="Peptide deformylase"/>
    <property type="match status" value="1"/>
</dbReference>